<keyword evidence="1 4" id="KW-0808">Transferase</keyword>
<dbReference type="PROSITE" id="PS51186">
    <property type="entry name" value="GNAT"/>
    <property type="match status" value="1"/>
</dbReference>
<dbReference type="InterPro" id="IPR013653">
    <property type="entry name" value="GCN5-like_dom"/>
</dbReference>
<gene>
    <name evidence="4" type="ORF">AB0E89_41315</name>
</gene>
<dbReference type="InterPro" id="IPR050680">
    <property type="entry name" value="YpeA/RimI_acetyltransf"/>
</dbReference>
<dbReference type="Gene3D" id="3.40.630.30">
    <property type="match status" value="1"/>
</dbReference>
<dbReference type="PANTHER" id="PTHR43420:SF3">
    <property type="entry name" value="N-ACETYLTRANSFERASE DOMAIN-CONTAINING PROTEIN"/>
    <property type="match status" value="1"/>
</dbReference>
<dbReference type="GO" id="GO:0016746">
    <property type="term" value="F:acyltransferase activity"/>
    <property type="evidence" value="ECO:0007669"/>
    <property type="project" value="UniProtKB-KW"/>
</dbReference>
<evidence type="ECO:0000256" key="1">
    <source>
        <dbReference type="ARBA" id="ARBA00022679"/>
    </source>
</evidence>
<organism evidence="4 5">
    <name type="scientific">Streptomyces sp. 900129855</name>
    <dbReference type="NCBI Taxonomy" id="3155129"/>
    <lineage>
        <taxon>Bacteria</taxon>
        <taxon>Bacillati</taxon>
        <taxon>Actinomycetota</taxon>
        <taxon>Actinomycetes</taxon>
        <taxon>Kitasatosporales</taxon>
        <taxon>Streptomycetaceae</taxon>
        <taxon>Streptomyces</taxon>
    </lineage>
</organism>
<dbReference type="Pfam" id="PF08445">
    <property type="entry name" value="FR47"/>
    <property type="match status" value="1"/>
</dbReference>
<evidence type="ECO:0000256" key="2">
    <source>
        <dbReference type="ARBA" id="ARBA00023315"/>
    </source>
</evidence>
<evidence type="ECO:0000259" key="3">
    <source>
        <dbReference type="PROSITE" id="PS51186"/>
    </source>
</evidence>
<evidence type="ECO:0000313" key="4">
    <source>
        <dbReference type="EMBL" id="MEU3786899.1"/>
    </source>
</evidence>
<keyword evidence="5" id="KW-1185">Reference proteome</keyword>
<evidence type="ECO:0000313" key="5">
    <source>
        <dbReference type="Proteomes" id="UP001550739"/>
    </source>
</evidence>
<protein>
    <submittedName>
        <fullName evidence="4">GNAT family N-acetyltransferase</fullName>
        <ecNumber evidence="4">2.3.1.-</ecNumber>
    </submittedName>
</protein>
<comment type="caution">
    <text evidence="4">The sequence shown here is derived from an EMBL/GenBank/DDBJ whole genome shotgun (WGS) entry which is preliminary data.</text>
</comment>
<sequence length="242" mass="26096">MDGAEPRHVLDHPALASLTGPHARFAERRGRILRYPVDVSPWLAMPDDPDADDWADLAALAGPGAEVPLLGFRGEVPPGWEITFHGEGVQLVDDGVAAAPDPEAIRLGPADVPEILDLVARTRPGPFEPRTIELGTYLGLRRDGALIAVAGERLHPPGWTEISAVCTDPAFRGQGLATRLVLAVAHGIRERGETPFLHTGAGNTNAIRLYESLGFRLRRTSQFLAARVPERLGEEREAMPVA</sequence>
<proteinExistence type="predicted"/>
<dbReference type="PANTHER" id="PTHR43420">
    <property type="entry name" value="ACETYLTRANSFERASE"/>
    <property type="match status" value="1"/>
</dbReference>
<name>A0ABV2ZWF5_9ACTN</name>
<reference evidence="4 5" key="1">
    <citation type="submission" date="2024-06" db="EMBL/GenBank/DDBJ databases">
        <title>The Natural Products Discovery Center: Release of the First 8490 Sequenced Strains for Exploring Actinobacteria Biosynthetic Diversity.</title>
        <authorList>
            <person name="Kalkreuter E."/>
            <person name="Kautsar S.A."/>
            <person name="Yang D."/>
            <person name="Bader C.D."/>
            <person name="Teijaro C.N."/>
            <person name="Fluegel L."/>
            <person name="Davis C.M."/>
            <person name="Simpson J.R."/>
            <person name="Lauterbach L."/>
            <person name="Steele A.D."/>
            <person name="Gui C."/>
            <person name="Meng S."/>
            <person name="Li G."/>
            <person name="Viehrig K."/>
            <person name="Ye F."/>
            <person name="Su P."/>
            <person name="Kiefer A.F."/>
            <person name="Nichols A."/>
            <person name="Cepeda A.J."/>
            <person name="Yan W."/>
            <person name="Fan B."/>
            <person name="Jiang Y."/>
            <person name="Adhikari A."/>
            <person name="Zheng C.-J."/>
            <person name="Schuster L."/>
            <person name="Cowan T.M."/>
            <person name="Smanski M.J."/>
            <person name="Chevrette M.G."/>
            <person name="De Carvalho L.P.S."/>
            <person name="Shen B."/>
        </authorList>
    </citation>
    <scope>NUCLEOTIDE SEQUENCE [LARGE SCALE GENOMIC DNA]</scope>
    <source>
        <strain evidence="4 5">NPDC033843</strain>
    </source>
</reference>
<dbReference type="EC" id="2.3.1.-" evidence="4"/>
<dbReference type="CDD" id="cd04301">
    <property type="entry name" value="NAT_SF"/>
    <property type="match status" value="1"/>
</dbReference>
<keyword evidence="2 4" id="KW-0012">Acyltransferase</keyword>
<dbReference type="RefSeq" id="WP_334583782.1">
    <property type="nucleotide sequence ID" value="NZ_JBEZVE010000033.1"/>
</dbReference>
<feature type="domain" description="N-acetyltransferase" evidence="3">
    <location>
        <begin position="103"/>
        <end position="240"/>
    </location>
</feature>
<dbReference type="EMBL" id="JBEZVE010000033">
    <property type="protein sequence ID" value="MEU3786899.1"/>
    <property type="molecule type" value="Genomic_DNA"/>
</dbReference>
<dbReference type="SUPFAM" id="SSF55729">
    <property type="entry name" value="Acyl-CoA N-acyltransferases (Nat)"/>
    <property type="match status" value="1"/>
</dbReference>
<accession>A0ABV2ZWF5</accession>
<dbReference type="InterPro" id="IPR000182">
    <property type="entry name" value="GNAT_dom"/>
</dbReference>
<dbReference type="InterPro" id="IPR016181">
    <property type="entry name" value="Acyl_CoA_acyltransferase"/>
</dbReference>
<dbReference type="Proteomes" id="UP001550739">
    <property type="component" value="Unassembled WGS sequence"/>
</dbReference>